<dbReference type="InterPro" id="IPR028098">
    <property type="entry name" value="Glyco_trans_4-like_N"/>
</dbReference>
<comment type="caution">
    <text evidence="3">The sequence shown here is derived from an EMBL/GenBank/DDBJ whole genome shotgun (WGS) entry which is preliminary data.</text>
</comment>
<dbReference type="OrthoDB" id="9792322at2"/>
<dbReference type="Pfam" id="PF00534">
    <property type="entry name" value="Glycos_transf_1"/>
    <property type="match status" value="1"/>
</dbReference>
<evidence type="ECO:0000259" key="1">
    <source>
        <dbReference type="Pfam" id="PF00534"/>
    </source>
</evidence>
<proteinExistence type="predicted"/>
<reference evidence="3 4" key="1">
    <citation type="submission" date="2016-08" db="EMBL/GenBank/DDBJ databases">
        <title>Draft genome of Fabibacter sp. strain SK-8.</title>
        <authorList>
            <person name="Wong S.-K."/>
            <person name="Hamasaki K."/>
            <person name="Yoshizawa S."/>
        </authorList>
    </citation>
    <scope>NUCLEOTIDE SEQUENCE [LARGE SCALE GENOMIC DNA]</scope>
    <source>
        <strain evidence="3 4">SK-8</strain>
    </source>
</reference>
<dbReference type="Proteomes" id="UP000095552">
    <property type="component" value="Unassembled WGS sequence"/>
</dbReference>
<sequence>MTSKQKDKPSKRLRVALVSPSQDAYSETFIQAHKNLIDAEVVYYYGGKLPRFVENKYSLISNDRRLKSFFKTKFLKGFSSALEYSLFESFKKEKIDIVLAEYGPTGNAILPVVKALSLPLVVHFHGYDASRYTIIEKNKRYRELFSVAKKIIVVSRVMEGKLLQLGCNADKLVVNPCGPNSSFSQLEPSLDSLDLIGIGRFVDKKAPYYTILAFSEVLNTFPKAKLILAGQGPLLNTCKNLVKYLGIEGSVEFLGIIKPVEFQDYLLKVRAFVQHSITAEDGDMEGTPVAVVEASSAGIPVISTKHAGIPDVILDNESGILVEEHDVEGMSKAMVALLSNVRLAKEMGTTGRRHIVSNYSLKEHIDKIDQAIAEAYNS</sequence>
<feature type="domain" description="Glycosyl transferase family 1" evidence="1">
    <location>
        <begin position="190"/>
        <end position="353"/>
    </location>
</feature>
<feature type="domain" description="Glycosyltransferase subfamily 4-like N-terminal" evidence="2">
    <location>
        <begin position="83"/>
        <end position="178"/>
    </location>
</feature>
<gene>
    <name evidence="3" type="ORF">BFP71_17570</name>
</gene>
<name>A0A1E5T1F7_9BACT</name>
<evidence type="ECO:0000313" key="3">
    <source>
        <dbReference type="EMBL" id="OEK05212.1"/>
    </source>
</evidence>
<dbReference type="RefSeq" id="WP_069836716.1">
    <property type="nucleotide sequence ID" value="NZ_MDGQ01000005.1"/>
</dbReference>
<evidence type="ECO:0000313" key="4">
    <source>
        <dbReference type="Proteomes" id="UP000095552"/>
    </source>
</evidence>
<accession>A0A1E5T1F7</accession>
<dbReference type="EMBL" id="MDGQ01000005">
    <property type="protein sequence ID" value="OEK05212.1"/>
    <property type="molecule type" value="Genomic_DNA"/>
</dbReference>
<protein>
    <recommendedName>
        <fullName evidence="5">Glycosyl transferase family 1 domain-containing protein</fullName>
    </recommendedName>
</protein>
<dbReference type="STRING" id="1563681.BFP71_17570"/>
<dbReference type="Pfam" id="PF13439">
    <property type="entry name" value="Glyco_transf_4"/>
    <property type="match status" value="1"/>
</dbReference>
<evidence type="ECO:0000259" key="2">
    <source>
        <dbReference type="Pfam" id="PF13439"/>
    </source>
</evidence>
<dbReference type="PANTHER" id="PTHR12526">
    <property type="entry name" value="GLYCOSYLTRANSFERASE"/>
    <property type="match status" value="1"/>
</dbReference>
<dbReference type="InterPro" id="IPR001296">
    <property type="entry name" value="Glyco_trans_1"/>
</dbReference>
<dbReference type="GO" id="GO:0016757">
    <property type="term" value="F:glycosyltransferase activity"/>
    <property type="evidence" value="ECO:0007669"/>
    <property type="project" value="InterPro"/>
</dbReference>
<dbReference type="Gene3D" id="3.40.50.2000">
    <property type="entry name" value="Glycogen Phosphorylase B"/>
    <property type="match status" value="2"/>
</dbReference>
<organism evidence="3 4">
    <name type="scientific">Roseivirga misakiensis</name>
    <dbReference type="NCBI Taxonomy" id="1563681"/>
    <lineage>
        <taxon>Bacteria</taxon>
        <taxon>Pseudomonadati</taxon>
        <taxon>Bacteroidota</taxon>
        <taxon>Cytophagia</taxon>
        <taxon>Cytophagales</taxon>
        <taxon>Roseivirgaceae</taxon>
        <taxon>Roseivirga</taxon>
    </lineage>
</organism>
<dbReference type="AlphaFoldDB" id="A0A1E5T1F7"/>
<keyword evidence="4" id="KW-1185">Reference proteome</keyword>
<evidence type="ECO:0008006" key="5">
    <source>
        <dbReference type="Google" id="ProtNLM"/>
    </source>
</evidence>
<dbReference type="SUPFAM" id="SSF53756">
    <property type="entry name" value="UDP-Glycosyltransferase/glycogen phosphorylase"/>
    <property type="match status" value="1"/>
</dbReference>